<evidence type="ECO:0000313" key="3">
    <source>
        <dbReference type="Proteomes" id="UP001551582"/>
    </source>
</evidence>
<comment type="caution">
    <text evidence="2">The sequence shown here is derived from an EMBL/GenBank/DDBJ whole genome shotgun (WGS) entry which is preliminary data.</text>
</comment>
<gene>
    <name evidence="2" type="ORF">AB0D65_07855</name>
</gene>
<evidence type="ECO:0008006" key="4">
    <source>
        <dbReference type="Google" id="ProtNLM"/>
    </source>
</evidence>
<evidence type="ECO:0000313" key="2">
    <source>
        <dbReference type="EMBL" id="MEU9350926.1"/>
    </source>
</evidence>
<evidence type="ECO:0000256" key="1">
    <source>
        <dbReference type="SAM" id="SignalP"/>
    </source>
</evidence>
<name>A0ABV3E199_9ACTN</name>
<dbReference type="EMBL" id="JBEZLS010000004">
    <property type="protein sequence ID" value="MEU9350926.1"/>
    <property type="molecule type" value="Genomic_DNA"/>
</dbReference>
<dbReference type="Proteomes" id="UP001551582">
    <property type="component" value="Unassembled WGS sequence"/>
</dbReference>
<protein>
    <recommendedName>
        <fullName evidence="4">Chaplin domain-containing protein</fullName>
    </recommendedName>
</protein>
<dbReference type="RefSeq" id="WP_359977597.1">
    <property type="nucleotide sequence ID" value="NZ_JBEZLS010000004.1"/>
</dbReference>
<accession>A0ABV3E199</accession>
<feature type="chain" id="PRO_5045847163" description="Chaplin domain-containing protein" evidence="1">
    <location>
        <begin position="28"/>
        <end position="86"/>
    </location>
</feature>
<organism evidence="2 3">
    <name type="scientific">Streptomyces griseoloalbus</name>
    <dbReference type="NCBI Taxonomy" id="67303"/>
    <lineage>
        <taxon>Bacteria</taxon>
        <taxon>Bacillati</taxon>
        <taxon>Actinomycetota</taxon>
        <taxon>Actinomycetes</taxon>
        <taxon>Kitasatosporales</taxon>
        <taxon>Streptomycetaceae</taxon>
        <taxon>Streptomyces</taxon>
    </lineage>
</organism>
<feature type="signal peptide" evidence="1">
    <location>
        <begin position="1"/>
        <end position="27"/>
    </location>
</feature>
<proteinExistence type="predicted"/>
<keyword evidence="1" id="KW-0732">Signal</keyword>
<reference evidence="2 3" key="1">
    <citation type="submission" date="2024-06" db="EMBL/GenBank/DDBJ databases">
        <title>The Natural Products Discovery Center: Release of the First 8490 Sequenced Strains for Exploring Actinobacteria Biosynthetic Diversity.</title>
        <authorList>
            <person name="Kalkreuter E."/>
            <person name="Kautsar S.A."/>
            <person name="Yang D."/>
            <person name="Bader C.D."/>
            <person name="Teijaro C.N."/>
            <person name="Fluegel L."/>
            <person name="Davis C.M."/>
            <person name="Simpson J.R."/>
            <person name="Lauterbach L."/>
            <person name="Steele A.D."/>
            <person name="Gui C."/>
            <person name="Meng S."/>
            <person name="Li G."/>
            <person name="Viehrig K."/>
            <person name="Ye F."/>
            <person name="Su P."/>
            <person name="Kiefer A.F."/>
            <person name="Nichols A."/>
            <person name="Cepeda A.J."/>
            <person name="Yan W."/>
            <person name="Fan B."/>
            <person name="Jiang Y."/>
            <person name="Adhikari A."/>
            <person name="Zheng C.-J."/>
            <person name="Schuster L."/>
            <person name="Cowan T.M."/>
            <person name="Smanski M.J."/>
            <person name="Chevrette M.G."/>
            <person name="De Carvalho L.P.S."/>
            <person name="Shen B."/>
        </authorList>
    </citation>
    <scope>NUCLEOTIDE SEQUENCE [LARGE SCALE GENOMIC DNA]</scope>
    <source>
        <strain evidence="2 3">NPDC048274</strain>
    </source>
</reference>
<keyword evidence="3" id="KW-1185">Reference proteome</keyword>
<sequence>MRKYQKAFVVVAMLGSVGTLGAGTAQAGGMSHDGSGVPAVCTVVGGAGGSGAGGLGVNLLNINVLGDQTNNAANGAGGAGGSATCN</sequence>